<dbReference type="GO" id="GO:0008320">
    <property type="term" value="F:protein transmembrane transporter activity"/>
    <property type="evidence" value="ECO:0007669"/>
    <property type="project" value="EnsemblFungi"/>
</dbReference>
<evidence type="ECO:0000256" key="8">
    <source>
        <dbReference type="ARBA" id="ARBA00029691"/>
    </source>
</evidence>
<keyword evidence="4" id="KW-0811">Translocation</keyword>
<feature type="domain" description="Peroxisome membrane anchor protein Pex14p N-terminal" evidence="13">
    <location>
        <begin position="21"/>
        <end position="63"/>
    </location>
</feature>
<dbReference type="KEGG" id="kng:KNAG_0I00630"/>
<dbReference type="RefSeq" id="XP_022466099.1">
    <property type="nucleotide sequence ID" value="XM_022609733.1"/>
</dbReference>
<evidence type="ECO:0000256" key="3">
    <source>
        <dbReference type="ARBA" id="ARBA00022927"/>
    </source>
</evidence>
<evidence type="ECO:0000256" key="10">
    <source>
        <dbReference type="RuleBase" id="RU367032"/>
    </source>
</evidence>
<dbReference type="InterPro" id="IPR036388">
    <property type="entry name" value="WH-like_DNA-bd_sf"/>
</dbReference>
<evidence type="ECO:0000256" key="6">
    <source>
        <dbReference type="ARBA" id="ARBA00023140"/>
    </source>
</evidence>
<dbReference type="GO" id="GO:0030674">
    <property type="term" value="F:protein-macromolecule adaptor activity"/>
    <property type="evidence" value="ECO:0007669"/>
    <property type="project" value="EnsemblFungi"/>
</dbReference>
<dbReference type="OMA" id="YGAYEVT"/>
<feature type="compositionally biased region" description="Polar residues" evidence="12">
    <location>
        <begin position="251"/>
        <end position="265"/>
    </location>
</feature>
<dbReference type="GO" id="GO:1990429">
    <property type="term" value="C:peroxisomal importomer complex"/>
    <property type="evidence" value="ECO:0007669"/>
    <property type="project" value="EnsemblFungi"/>
</dbReference>
<dbReference type="eggNOG" id="KOG2629">
    <property type="taxonomic scope" value="Eukaryota"/>
</dbReference>
<dbReference type="AlphaFoldDB" id="J7S911"/>
<evidence type="ECO:0000313" key="14">
    <source>
        <dbReference type="EMBL" id="CCK71854.1"/>
    </source>
</evidence>
<evidence type="ECO:0000256" key="7">
    <source>
        <dbReference type="ARBA" id="ARBA00029502"/>
    </source>
</evidence>
<dbReference type="HOGENOM" id="CLU_045718_0_1_1"/>
<proteinExistence type="inferred from homology"/>
<keyword evidence="3 10" id="KW-0653">Protein transport</keyword>
<dbReference type="Proteomes" id="UP000006310">
    <property type="component" value="Chromosome 9"/>
</dbReference>
<comment type="similarity">
    <text evidence="1 10">Belongs to the peroxin-14 family.</text>
</comment>
<reference evidence="15" key="2">
    <citation type="submission" date="2012-08" db="EMBL/GenBank/DDBJ databases">
        <title>Genome sequence of Kazachstania naganishii.</title>
        <authorList>
            <person name="Gordon J.L."/>
            <person name="Armisen D."/>
            <person name="Proux-Wera E."/>
            <person name="OhEigeartaigh S.S."/>
            <person name="Byrne K.P."/>
            <person name="Wolfe K.H."/>
        </authorList>
    </citation>
    <scope>NUCLEOTIDE SEQUENCE [LARGE SCALE GENOMIC DNA]</scope>
    <source>
        <strain evidence="15">ATCC MYA-139 / BCRC 22969 / CBS 8797 / CCRC 22969 / KCTC 17520 / NBRC 10181 / NCYC 3082</strain>
    </source>
</reference>
<keyword evidence="11" id="KW-0175">Coiled coil</keyword>
<keyword evidence="6 10" id="KW-0576">Peroxisome</keyword>
<evidence type="ECO:0000256" key="12">
    <source>
        <dbReference type="SAM" id="MobiDB-lite"/>
    </source>
</evidence>
<dbReference type="InterPro" id="IPR025655">
    <property type="entry name" value="PEX14"/>
</dbReference>
<accession>J7S911</accession>
<dbReference type="GO" id="GO:0005102">
    <property type="term" value="F:signaling receptor binding"/>
    <property type="evidence" value="ECO:0007669"/>
    <property type="project" value="TreeGrafter"/>
</dbReference>
<evidence type="ECO:0000256" key="9">
    <source>
        <dbReference type="ARBA" id="ARBA00046271"/>
    </source>
</evidence>
<comment type="subcellular location">
    <subcellularLocation>
        <location evidence="9 10">Peroxisome membrane</location>
    </subcellularLocation>
</comment>
<evidence type="ECO:0000256" key="4">
    <source>
        <dbReference type="ARBA" id="ARBA00023010"/>
    </source>
</evidence>
<dbReference type="InterPro" id="IPR006785">
    <property type="entry name" value="Pex14_N"/>
</dbReference>
<gene>
    <name evidence="14" type="primary">KNAG0I00630</name>
    <name evidence="14" type="ordered locus">KNAG_0I00630</name>
</gene>
<dbReference type="EMBL" id="HE978322">
    <property type="protein sequence ID" value="CCK71854.1"/>
    <property type="molecule type" value="Genomic_DNA"/>
</dbReference>
<dbReference type="PANTHER" id="PTHR23058">
    <property type="entry name" value="PEROXISOMAL MEMBRANE PROTEIN PEX14"/>
    <property type="match status" value="1"/>
</dbReference>
<dbReference type="STRING" id="1071383.J7S911"/>
<dbReference type="SUPFAM" id="SSF58100">
    <property type="entry name" value="Bacterial hemolysins"/>
    <property type="match status" value="1"/>
</dbReference>
<comment type="function">
    <text evidence="10">Component of the PEX13-PEX14 docking complex, a translocon channel that specifically mediates the import of peroxisomal cargo proteins bound to PEX5 receptor. The PEX13-PEX14 docking complex forms a large import pore which can be opened to a diameter of about 9 nm. Mechanistically, PEX5 receptor along with cargo proteins associates with the PEX14 subunit of the PEX13-PEX14 docking complex in the cytosol, leading to the insertion of the receptor into the organelle membrane with the concomitant translocation of the cargo into the peroxisome matrix.</text>
</comment>
<dbReference type="GeneID" id="34527597"/>
<evidence type="ECO:0000259" key="13">
    <source>
        <dbReference type="Pfam" id="PF04695"/>
    </source>
</evidence>
<evidence type="ECO:0000256" key="11">
    <source>
        <dbReference type="SAM" id="Coils"/>
    </source>
</evidence>
<evidence type="ECO:0000256" key="2">
    <source>
        <dbReference type="ARBA" id="ARBA00022448"/>
    </source>
</evidence>
<feature type="coiled-coil region" evidence="11">
    <location>
        <begin position="127"/>
        <end position="164"/>
    </location>
</feature>
<dbReference type="OrthoDB" id="5549158at2759"/>
<keyword evidence="15" id="KW-1185">Reference proteome</keyword>
<reference evidence="14 15" key="1">
    <citation type="journal article" date="2011" name="Proc. Natl. Acad. Sci. U.S.A.">
        <title>Evolutionary erosion of yeast sex chromosomes by mating-type switching accidents.</title>
        <authorList>
            <person name="Gordon J.L."/>
            <person name="Armisen D."/>
            <person name="Proux-Wera E."/>
            <person name="Oheigeartaigh S.S."/>
            <person name="Byrne K.P."/>
            <person name="Wolfe K.H."/>
        </authorList>
    </citation>
    <scope>NUCLEOTIDE SEQUENCE [LARGE SCALE GENOMIC DNA]</scope>
    <source>
        <strain evidence="15">ATCC MYA-139 / BCRC 22969 / CBS 8797 / CCRC 22969 / KCTC 17520 / NBRC 10181 / NCYC 3082</strain>
    </source>
</reference>
<sequence length="373" mass="41417">MLPGSGDGKDASGFTGTTPAALIQSAVAFLNDPQVKNAPLNKKIEFLQTKGLDEAHIETALAEARKGTPQLPTDSDKYVYETLPPPPLPQRDWKDYFVMATVTAGLFYGVYEMTRRYVIPSILPESKSKLEQDKDEIKEQFDKVQKLLDGIEQEQSEFKEQERRKLDELDDTIGLLQTSLEDSTRAREKMDDDFRLLKSEMTGLQSEIDKFVSNNGSVKELKKINEELLSLKNLIKSSSTIPKMDSPRPSPTQEDSNPSAKQVTSMDDLLRQGSKTPLGNGGGVPGVDAIPSASELLSKMSFGDKGETADAHTSVPAWKQAREQNPQITDHSLPAWQRDNAQNEGNKTEVPFWQRALEDTQEQQSNELDGMAS</sequence>
<name>J7S911_HUIN7</name>
<evidence type="ECO:0000256" key="5">
    <source>
        <dbReference type="ARBA" id="ARBA00023136"/>
    </source>
</evidence>
<dbReference type="PANTHER" id="PTHR23058:SF0">
    <property type="entry name" value="PEROXISOMAL MEMBRANE PROTEIN PEX14"/>
    <property type="match status" value="1"/>
</dbReference>
<dbReference type="Gene3D" id="1.10.10.10">
    <property type="entry name" value="Winged helix-like DNA-binding domain superfamily/Winged helix DNA-binding domain"/>
    <property type="match status" value="1"/>
</dbReference>
<dbReference type="GO" id="GO:0016560">
    <property type="term" value="P:protein import into peroxisome matrix, docking"/>
    <property type="evidence" value="ECO:0007669"/>
    <property type="project" value="UniProtKB-UniRule"/>
</dbReference>
<keyword evidence="2 10" id="KW-0813">Transport</keyword>
<evidence type="ECO:0000313" key="15">
    <source>
        <dbReference type="Proteomes" id="UP000006310"/>
    </source>
</evidence>
<dbReference type="GO" id="GO:0005778">
    <property type="term" value="C:peroxisomal membrane"/>
    <property type="evidence" value="ECO:0007669"/>
    <property type="project" value="UniProtKB-SubCell"/>
</dbReference>
<evidence type="ECO:0000256" key="1">
    <source>
        <dbReference type="ARBA" id="ARBA00005443"/>
    </source>
</evidence>
<organism evidence="14 15">
    <name type="scientific">Huiozyma naganishii (strain ATCC MYA-139 / BCRC 22969 / CBS 8797 / KCTC 17520 / NBRC 10181 / NCYC 3082 / Yp74L-3)</name>
    <name type="common">Yeast</name>
    <name type="synonym">Kazachstania naganishii</name>
    <dbReference type="NCBI Taxonomy" id="1071383"/>
    <lineage>
        <taxon>Eukaryota</taxon>
        <taxon>Fungi</taxon>
        <taxon>Dikarya</taxon>
        <taxon>Ascomycota</taxon>
        <taxon>Saccharomycotina</taxon>
        <taxon>Saccharomycetes</taxon>
        <taxon>Saccharomycetales</taxon>
        <taxon>Saccharomycetaceae</taxon>
        <taxon>Huiozyma</taxon>
    </lineage>
</organism>
<feature type="region of interest" description="Disordered" evidence="12">
    <location>
        <begin position="235"/>
        <end position="373"/>
    </location>
</feature>
<dbReference type="Pfam" id="PF04695">
    <property type="entry name" value="Pex14_N"/>
    <property type="match status" value="1"/>
</dbReference>
<protein>
    <recommendedName>
        <fullName evidence="7 10">Peroxisomal membrane protein PEX14</fullName>
    </recommendedName>
    <alternativeName>
        <fullName evidence="8 10">Peroxin-14</fullName>
    </alternativeName>
</protein>
<keyword evidence="5 10" id="KW-0472">Membrane</keyword>